<keyword evidence="1" id="KW-0732">Signal</keyword>
<reference evidence="2" key="1">
    <citation type="submission" date="2021-03" db="EMBL/GenBank/DDBJ databases">
        <title>Chromosome level genome of the anhydrobiotic midge Polypedilum vanderplanki.</title>
        <authorList>
            <person name="Yoshida Y."/>
            <person name="Kikawada T."/>
            <person name="Gusev O."/>
        </authorList>
    </citation>
    <scope>NUCLEOTIDE SEQUENCE</scope>
    <source>
        <strain evidence="2">NIAS01</strain>
        <tissue evidence="2">Whole body or cell culture</tissue>
    </source>
</reference>
<dbReference type="EMBL" id="JADBJN010000004">
    <property type="protein sequence ID" value="KAG5667806.1"/>
    <property type="molecule type" value="Genomic_DNA"/>
</dbReference>
<keyword evidence="3" id="KW-1185">Reference proteome</keyword>
<protein>
    <submittedName>
        <fullName evidence="2">Uncharacterized protein</fullName>
    </submittedName>
</protein>
<organism evidence="2 3">
    <name type="scientific">Polypedilum vanderplanki</name>
    <name type="common">Sleeping chironomid midge</name>
    <dbReference type="NCBI Taxonomy" id="319348"/>
    <lineage>
        <taxon>Eukaryota</taxon>
        <taxon>Metazoa</taxon>
        <taxon>Ecdysozoa</taxon>
        <taxon>Arthropoda</taxon>
        <taxon>Hexapoda</taxon>
        <taxon>Insecta</taxon>
        <taxon>Pterygota</taxon>
        <taxon>Neoptera</taxon>
        <taxon>Endopterygota</taxon>
        <taxon>Diptera</taxon>
        <taxon>Nematocera</taxon>
        <taxon>Chironomoidea</taxon>
        <taxon>Chironomidae</taxon>
        <taxon>Chironominae</taxon>
        <taxon>Polypedilum</taxon>
        <taxon>Polypedilum</taxon>
    </lineage>
</organism>
<dbReference type="Proteomes" id="UP001107558">
    <property type="component" value="Chromosome 4"/>
</dbReference>
<feature type="signal peptide" evidence="1">
    <location>
        <begin position="1"/>
        <end position="16"/>
    </location>
</feature>
<dbReference type="AlphaFoldDB" id="A0A9J6BE45"/>
<evidence type="ECO:0000313" key="3">
    <source>
        <dbReference type="Proteomes" id="UP001107558"/>
    </source>
</evidence>
<proteinExistence type="predicted"/>
<comment type="caution">
    <text evidence="2">The sequence shown here is derived from an EMBL/GenBank/DDBJ whole genome shotgun (WGS) entry which is preliminary data.</text>
</comment>
<gene>
    <name evidence="2" type="ORF">PVAND_015775</name>
</gene>
<feature type="chain" id="PRO_5039920282" evidence="1">
    <location>
        <begin position="17"/>
        <end position="202"/>
    </location>
</feature>
<evidence type="ECO:0000256" key="1">
    <source>
        <dbReference type="SAM" id="SignalP"/>
    </source>
</evidence>
<evidence type="ECO:0000313" key="2">
    <source>
        <dbReference type="EMBL" id="KAG5667806.1"/>
    </source>
</evidence>
<name>A0A9J6BE45_POLVA</name>
<sequence>MKFILFVTILVIGIFAEDQLFENDQNSKNHTRKERSPFFDHLGSGFGRGLSTNFGVPDNQYLPPASSSPCGQTAVATSVPCGVQPAPVIQECPIQAPCPPPVQCPICRQIQCPPQRICPPQRVCPPPPPPVQQQCPICPAPQPYVQPPLPQPCNCGSGSYSGSNSYTNGAYSNGAYANNGYSNGYSNGYDYPVPQISFFKKK</sequence>
<accession>A0A9J6BE45</accession>